<gene>
    <name evidence="1" type="ORF">CPT_Moabite_091</name>
</gene>
<organism evidence="1 2">
    <name type="scientific">Serratia phage Moabite</name>
    <dbReference type="NCBI Taxonomy" id="2587814"/>
    <lineage>
        <taxon>Viruses</taxon>
        <taxon>Duplodnaviria</taxon>
        <taxon>Heunggongvirae</taxon>
        <taxon>Uroviricota</taxon>
        <taxon>Caudoviricetes</taxon>
        <taxon>Chimalliviridae</taxon>
        <taxon>Moabitevirus</taxon>
        <taxon>Moabitevirus moabite</taxon>
    </lineage>
</organism>
<proteinExistence type="predicted"/>
<evidence type="ECO:0000313" key="1">
    <source>
        <dbReference type="EMBL" id="QDB71121.1"/>
    </source>
</evidence>
<protein>
    <submittedName>
        <fullName evidence="1">Uncharacterized protein</fullName>
    </submittedName>
</protein>
<dbReference type="Proteomes" id="UP000319063">
    <property type="component" value="Segment"/>
</dbReference>
<sequence length="158" mass="17832">MARKVEVTSLTDDAGELALTLTYEGHSETARFTTEELKPLDGLKYALCLLFADDWKEEGFIRRMHITEIVIKYDITISKEAELAAIQLNNGFKELFREFPGSVGSKEDRVDALIQALVADINTRALHNHQHGDPWTLEDCKKGADLGRKVAFQLKELL</sequence>
<reference evidence="2" key="1">
    <citation type="submission" date="2019-05" db="EMBL/GenBank/DDBJ databases">
        <title>Complete Genome Sequence of Serratia marcescens Myophage Moabite.</title>
        <authorList>
            <person name="Price L."/>
            <person name="Rohren M."/>
            <person name="Newkirk H."/>
            <person name="Liu M."/>
            <person name="Ramsey J."/>
        </authorList>
    </citation>
    <scope>NUCLEOTIDE SEQUENCE [LARGE SCALE GENOMIC DNA]</scope>
</reference>
<dbReference type="EMBL" id="MK994515">
    <property type="protein sequence ID" value="QDB71121.1"/>
    <property type="molecule type" value="Genomic_DNA"/>
</dbReference>
<keyword evidence="2" id="KW-1185">Reference proteome</keyword>
<evidence type="ECO:0000313" key="2">
    <source>
        <dbReference type="Proteomes" id="UP000319063"/>
    </source>
</evidence>
<name>A0A4Y5TRA2_9CAUD</name>
<accession>A0A4Y5TRA2</accession>